<protein>
    <submittedName>
        <fullName evidence="1">Uncharacterized protein</fullName>
    </submittedName>
</protein>
<keyword evidence="2" id="KW-1185">Reference proteome</keyword>
<organism evidence="1 2">
    <name type="scientific">Lucilia cuprina</name>
    <name type="common">Green bottle fly</name>
    <name type="synonym">Australian sheep blowfly</name>
    <dbReference type="NCBI Taxonomy" id="7375"/>
    <lineage>
        <taxon>Eukaryota</taxon>
        <taxon>Metazoa</taxon>
        <taxon>Ecdysozoa</taxon>
        <taxon>Arthropoda</taxon>
        <taxon>Hexapoda</taxon>
        <taxon>Insecta</taxon>
        <taxon>Pterygota</taxon>
        <taxon>Neoptera</taxon>
        <taxon>Endopterygota</taxon>
        <taxon>Diptera</taxon>
        <taxon>Brachycera</taxon>
        <taxon>Muscomorpha</taxon>
        <taxon>Oestroidea</taxon>
        <taxon>Calliphoridae</taxon>
        <taxon>Luciliinae</taxon>
        <taxon>Lucilia</taxon>
    </lineage>
</organism>
<name>A0A0L0CLP0_LUCCU</name>
<dbReference type="Proteomes" id="UP000037069">
    <property type="component" value="Unassembled WGS sequence"/>
</dbReference>
<reference evidence="1 2" key="1">
    <citation type="journal article" date="2015" name="Nat. Commun.">
        <title>Lucilia cuprina genome unlocks parasitic fly biology to underpin future interventions.</title>
        <authorList>
            <person name="Anstead C.A."/>
            <person name="Korhonen P.K."/>
            <person name="Young N.D."/>
            <person name="Hall R.S."/>
            <person name="Jex A.R."/>
            <person name="Murali S.C."/>
            <person name="Hughes D.S."/>
            <person name="Lee S.F."/>
            <person name="Perry T."/>
            <person name="Stroehlein A.J."/>
            <person name="Ansell B.R."/>
            <person name="Breugelmans B."/>
            <person name="Hofmann A."/>
            <person name="Qu J."/>
            <person name="Dugan S."/>
            <person name="Lee S.L."/>
            <person name="Chao H."/>
            <person name="Dinh H."/>
            <person name="Han Y."/>
            <person name="Doddapaneni H.V."/>
            <person name="Worley K.C."/>
            <person name="Muzny D.M."/>
            <person name="Ioannidis P."/>
            <person name="Waterhouse R.M."/>
            <person name="Zdobnov E.M."/>
            <person name="James P.J."/>
            <person name="Bagnall N.H."/>
            <person name="Kotze A.C."/>
            <person name="Gibbs R.A."/>
            <person name="Richards S."/>
            <person name="Batterham P."/>
            <person name="Gasser R.B."/>
        </authorList>
    </citation>
    <scope>NUCLEOTIDE SEQUENCE [LARGE SCALE GENOMIC DNA]</scope>
    <source>
        <strain evidence="1 2">LS</strain>
        <tissue evidence="1">Full body</tissue>
    </source>
</reference>
<evidence type="ECO:0000313" key="1">
    <source>
        <dbReference type="EMBL" id="KNC32364.1"/>
    </source>
</evidence>
<dbReference type="AlphaFoldDB" id="A0A0L0CLP0"/>
<comment type="caution">
    <text evidence="1">The sequence shown here is derived from an EMBL/GenBank/DDBJ whole genome shotgun (WGS) entry which is preliminary data.</text>
</comment>
<sequence length="152" mass="17785">MHEYGGPIFFRKNNDILKSDCFLMMEGDYIEVVMHKYKTNKMPAQEETANCKQLVIRNTGPRGALIRLHVPPTCAVGTAERFALEPFLPDIKLENNNFIIALRKSPYIAITSLYIIRVYQVYSAFRNNICIFIFMHMSCHKLYYNRMYSTNK</sequence>
<proteinExistence type="predicted"/>
<accession>A0A0L0CLP0</accession>
<evidence type="ECO:0000313" key="2">
    <source>
        <dbReference type="Proteomes" id="UP000037069"/>
    </source>
</evidence>
<dbReference type="EMBL" id="JRES01000314">
    <property type="protein sequence ID" value="KNC32364.1"/>
    <property type="molecule type" value="Genomic_DNA"/>
</dbReference>
<gene>
    <name evidence="1" type="ORF">FF38_03256</name>
</gene>